<sequence length="152" mass="15808">MRAMPVAAVLVVMAAFAPSAARACGACAEDKVAATYDHGVVSRAAASGDVMVFCEVTGPLDARRLKEVVRRVRGVKAQSVRISVQPATMSFAVDPGVRSPQAAVQEAQRGLTSGTRLAIVQLRGPPDDPTARRAARDGFSAPVRATAGARRP</sequence>
<evidence type="ECO:0008006" key="5">
    <source>
        <dbReference type="Google" id="ProtNLM"/>
    </source>
</evidence>
<gene>
    <name evidence="3" type="ORF">HLB44_09915</name>
</gene>
<keyword evidence="2" id="KW-0732">Signal</keyword>
<evidence type="ECO:0000256" key="1">
    <source>
        <dbReference type="SAM" id="MobiDB-lite"/>
    </source>
</evidence>
<dbReference type="RefSeq" id="WP_173122422.1">
    <property type="nucleotide sequence ID" value="NZ_JABRWJ010000003.1"/>
</dbReference>
<feature type="chain" id="PRO_5046404002" description="HMA domain-containing protein" evidence="2">
    <location>
        <begin position="24"/>
        <end position="152"/>
    </location>
</feature>
<proteinExistence type="predicted"/>
<feature type="compositionally biased region" description="Basic and acidic residues" evidence="1">
    <location>
        <begin position="125"/>
        <end position="136"/>
    </location>
</feature>
<accession>A0ABX2EFB3</accession>
<evidence type="ECO:0000313" key="4">
    <source>
        <dbReference type="Proteomes" id="UP000737171"/>
    </source>
</evidence>
<feature type="signal peptide" evidence="2">
    <location>
        <begin position="1"/>
        <end position="23"/>
    </location>
</feature>
<name>A0ABX2EFB3_9BURK</name>
<dbReference type="Proteomes" id="UP000737171">
    <property type="component" value="Unassembled WGS sequence"/>
</dbReference>
<organism evidence="3 4">
    <name type="scientific">Pseudaquabacterium terrae</name>
    <dbReference type="NCBI Taxonomy" id="2732868"/>
    <lineage>
        <taxon>Bacteria</taxon>
        <taxon>Pseudomonadati</taxon>
        <taxon>Pseudomonadota</taxon>
        <taxon>Betaproteobacteria</taxon>
        <taxon>Burkholderiales</taxon>
        <taxon>Sphaerotilaceae</taxon>
        <taxon>Pseudaquabacterium</taxon>
    </lineage>
</organism>
<keyword evidence="4" id="KW-1185">Reference proteome</keyword>
<comment type="caution">
    <text evidence="3">The sequence shown here is derived from an EMBL/GenBank/DDBJ whole genome shotgun (WGS) entry which is preliminary data.</text>
</comment>
<reference evidence="3 4" key="1">
    <citation type="submission" date="2020-05" db="EMBL/GenBank/DDBJ databases">
        <title>Aquincola sp. isolate from soil.</title>
        <authorList>
            <person name="Han J."/>
            <person name="Kim D.-U."/>
        </authorList>
    </citation>
    <scope>NUCLEOTIDE SEQUENCE [LARGE SCALE GENOMIC DNA]</scope>
    <source>
        <strain evidence="3 4">S2</strain>
    </source>
</reference>
<evidence type="ECO:0000256" key="2">
    <source>
        <dbReference type="SAM" id="SignalP"/>
    </source>
</evidence>
<dbReference type="EMBL" id="JABRWJ010000003">
    <property type="protein sequence ID" value="NRF67299.1"/>
    <property type="molecule type" value="Genomic_DNA"/>
</dbReference>
<evidence type="ECO:0000313" key="3">
    <source>
        <dbReference type="EMBL" id="NRF67299.1"/>
    </source>
</evidence>
<protein>
    <recommendedName>
        <fullName evidence="5">HMA domain-containing protein</fullName>
    </recommendedName>
</protein>
<feature type="region of interest" description="Disordered" evidence="1">
    <location>
        <begin position="124"/>
        <end position="152"/>
    </location>
</feature>